<evidence type="ECO:0000313" key="2">
    <source>
        <dbReference type="Proteomes" id="UP000466694"/>
    </source>
</evidence>
<evidence type="ECO:0000313" key="1">
    <source>
        <dbReference type="EMBL" id="MQX11300.1"/>
    </source>
</evidence>
<sequence length="68" mass="7883">MDPFNSFRDYPILPGHVAILEGVLVRALEERNLSIGSEEADQLVRRIVKLYQTGVREPGRMWEMIRTI</sequence>
<name>A0A844AIP0_RHIFR</name>
<gene>
    <name evidence="1" type="ORF">GHK48_24260</name>
</gene>
<comment type="caution">
    <text evidence="1">The sequence shown here is derived from an EMBL/GenBank/DDBJ whole genome shotgun (WGS) entry which is preliminary data.</text>
</comment>
<dbReference type="AlphaFoldDB" id="A0A844AIP0"/>
<accession>A0A844AIP0</accession>
<proteinExistence type="predicted"/>
<protein>
    <submittedName>
        <fullName evidence="1">Uncharacterized protein</fullName>
    </submittedName>
</protein>
<organism evidence="1 2">
    <name type="scientific">Rhizobium fredii</name>
    <name type="common">Sinorhizobium fredii</name>
    <dbReference type="NCBI Taxonomy" id="380"/>
    <lineage>
        <taxon>Bacteria</taxon>
        <taxon>Pseudomonadati</taxon>
        <taxon>Pseudomonadota</taxon>
        <taxon>Alphaproteobacteria</taxon>
        <taxon>Hyphomicrobiales</taxon>
        <taxon>Rhizobiaceae</taxon>
        <taxon>Sinorhizobium/Ensifer group</taxon>
        <taxon>Sinorhizobium</taxon>
    </lineage>
</organism>
<dbReference type="RefSeq" id="WP_037397000.1">
    <property type="nucleotide sequence ID" value="NZ_BJNI01000014.1"/>
</dbReference>
<dbReference type="GeneID" id="48973703"/>
<dbReference type="EMBL" id="WISZ01000172">
    <property type="protein sequence ID" value="MQX11300.1"/>
    <property type="molecule type" value="Genomic_DNA"/>
</dbReference>
<dbReference type="Proteomes" id="UP000466694">
    <property type="component" value="Unassembled WGS sequence"/>
</dbReference>
<reference evidence="1 2" key="1">
    <citation type="journal article" date="2013" name="Genome Biol.">
        <title>Comparative genomics of the core and accessory genomes of 48 Sinorhizobium strains comprising five genospecies.</title>
        <authorList>
            <person name="Sugawara M."/>
            <person name="Epstein B."/>
            <person name="Badgley B.D."/>
            <person name="Unno T."/>
            <person name="Xu L."/>
            <person name="Reese J."/>
            <person name="Gyaneshwar P."/>
            <person name="Denny R."/>
            <person name="Mudge J."/>
            <person name="Bharti A.K."/>
            <person name="Farmer A.D."/>
            <person name="May G.D."/>
            <person name="Woodward J.E."/>
            <person name="Medigue C."/>
            <person name="Vallenet D."/>
            <person name="Lajus A."/>
            <person name="Rouy Z."/>
            <person name="Martinez-Vaz B."/>
            <person name="Tiffin P."/>
            <person name="Young N.D."/>
            <person name="Sadowsky M.J."/>
        </authorList>
    </citation>
    <scope>NUCLEOTIDE SEQUENCE [LARGE SCALE GENOMIC DNA]</scope>
    <source>
        <strain evidence="1 2">USDA205</strain>
    </source>
</reference>